<dbReference type="InterPro" id="IPR003594">
    <property type="entry name" value="HATPase_dom"/>
</dbReference>
<keyword evidence="9" id="KW-0812">Transmembrane</keyword>
<dbReference type="PATRIC" id="fig|361041.3.peg.3229"/>
<reference evidence="11 12" key="1">
    <citation type="submission" date="2015-03" db="EMBL/GenBank/DDBJ databases">
        <authorList>
            <person name="Hassan Y.I."/>
            <person name="Lepp D."/>
            <person name="Zhou T."/>
        </authorList>
    </citation>
    <scope>NUCLEOTIDE SEQUENCE [LARGE SCALE GENOMIC DNA]</scope>
    <source>
        <strain evidence="11 12">GH2-10</strain>
    </source>
</reference>
<keyword evidence="4" id="KW-1003">Cell membrane</keyword>
<dbReference type="SMART" id="SM00387">
    <property type="entry name" value="HATPase_c"/>
    <property type="match status" value="1"/>
</dbReference>
<keyword evidence="8" id="KW-0902">Two-component regulatory system</keyword>
<dbReference type="PANTHER" id="PTHR44936">
    <property type="entry name" value="SENSOR PROTEIN CREC"/>
    <property type="match status" value="1"/>
</dbReference>
<evidence type="ECO:0000259" key="10">
    <source>
        <dbReference type="PROSITE" id="PS50109"/>
    </source>
</evidence>
<keyword evidence="7" id="KW-0418">Kinase</keyword>
<comment type="caution">
    <text evidence="11">The sequence shown here is derived from an EMBL/GenBank/DDBJ whole genome shotgun (WGS) entry which is preliminary data.</text>
</comment>
<evidence type="ECO:0000313" key="12">
    <source>
        <dbReference type="Proteomes" id="UP000033514"/>
    </source>
</evidence>
<dbReference type="CDD" id="cd00082">
    <property type="entry name" value="HisKA"/>
    <property type="match status" value="1"/>
</dbReference>
<evidence type="ECO:0000256" key="6">
    <source>
        <dbReference type="ARBA" id="ARBA00022679"/>
    </source>
</evidence>
<dbReference type="AlphaFoldDB" id="A0A0F5L0G0"/>
<evidence type="ECO:0000256" key="5">
    <source>
        <dbReference type="ARBA" id="ARBA00022553"/>
    </source>
</evidence>
<keyword evidence="9" id="KW-0472">Membrane</keyword>
<evidence type="ECO:0000256" key="7">
    <source>
        <dbReference type="ARBA" id="ARBA00022777"/>
    </source>
</evidence>
<dbReference type="Pfam" id="PF02518">
    <property type="entry name" value="HATPase_c"/>
    <property type="match status" value="1"/>
</dbReference>
<dbReference type="GO" id="GO:0000155">
    <property type="term" value="F:phosphorelay sensor kinase activity"/>
    <property type="evidence" value="ECO:0007669"/>
    <property type="project" value="InterPro"/>
</dbReference>
<dbReference type="EC" id="2.7.13.3" evidence="3"/>
<keyword evidence="6" id="KW-0808">Transferase</keyword>
<dbReference type="RefSeq" id="WP_046144681.1">
    <property type="nucleotide sequence ID" value="NZ_LAJG01000048.1"/>
</dbReference>
<dbReference type="InterPro" id="IPR005467">
    <property type="entry name" value="His_kinase_dom"/>
</dbReference>
<dbReference type="PANTHER" id="PTHR44936:SF9">
    <property type="entry name" value="SENSOR PROTEIN CREC"/>
    <property type="match status" value="1"/>
</dbReference>
<dbReference type="SUPFAM" id="SSF55874">
    <property type="entry name" value="ATPase domain of HSP90 chaperone/DNA topoisomerase II/histidine kinase"/>
    <property type="match status" value="1"/>
</dbReference>
<dbReference type="SUPFAM" id="SSF47384">
    <property type="entry name" value="Homodimeric domain of signal transducing histidine kinase"/>
    <property type="match status" value="1"/>
</dbReference>
<feature type="domain" description="Histidine kinase" evidence="10">
    <location>
        <begin position="247"/>
        <end position="433"/>
    </location>
</feature>
<dbReference type="InterPro" id="IPR050980">
    <property type="entry name" value="2C_sensor_his_kinase"/>
</dbReference>
<dbReference type="Gene3D" id="1.10.287.130">
    <property type="match status" value="1"/>
</dbReference>
<feature type="transmembrane region" description="Helical" evidence="9">
    <location>
        <begin position="166"/>
        <end position="189"/>
    </location>
</feature>
<evidence type="ECO:0000256" key="9">
    <source>
        <dbReference type="SAM" id="Phobius"/>
    </source>
</evidence>
<keyword evidence="5" id="KW-0597">Phosphoprotein</keyword>
<evidence type="ECO:0000256" key="3">
    <source>
        <dbReference type="ARBA" id="ARBA00012438"/>
    </source>
</evidence>
<name>A0A0F5L0G0_9HYPH</name>
<dbReference type="GO" id="GO:0005886">
    <property type="term" value="C:plasma membrane"/>
    <property type="evidence" value="ECO:0007669"/>
    <property type="project" value="UniProtKB-SubCell"/>
</dbReference>
<protein>
    <recommendedName>
        <fullName evidence="3">histidine kinase</fullName>
        <ecNumber evidence="3">2.7.13.3</ecNumber>
    </recommendedName>
</protein>
<gene>
    <name evidence="11" type="ORF">VW35_19065</name>
</gene>
<dbReference type="InterPro" id="IPR003661">
    <property type="entry name" value="HisK_dim/P_dom"/>
</dbReference>
<dbReference type="PROSITE" id="PS50109">
    <property type="entry name" value="HIS_KIN"/>
    <property type="match status" value="1"/>
</dbReference>
<dbReference type="STRING" id="361041.VW35_19065"/>
<keyword evidence="12" id="KW-1185">Reference proteome</keyword>
<sequence>MNRPLWQIAAIRIVFFALIAALAQMVLVIADYYFNDEELGRLLIEQQVDRLGEGQSTEGGVTRYALPDEMADLFAPGSGYFARVRMANGTILYSSCDAACEEHFLPPTVRPPDFWVRFIEPGKPLHVAGGGTVERGGQVLLIEFATVGDTEGLIWSVFWHEVLDHLVVPMSLLLVLVMGGTILSIIAALRPVKAAAFAADNLDPLNLGEGLPTGNMPEEISHLTRAVNRAFQRTGDLIRGQRMMTSAIAHEVRTPLAIIKLELSGIDSSRARKAEADVDELAEFVTQLTGLARLEAINERQFEDTDLGQLGEEVVGSVAPWVMARGDTIAFETADAVRAMVVPSLIRDACRNLIENAVRHSPAGTAITVRVGQGPTISIIDRKPEGSAASKTSDSLGIGLAVVERVLSLHGARLVHRQDETGMTASIHFSNTGAEEAKT</sequence>
<organism evidence="11 12">
    <name type="scientific">Devosia soli</name>
    <dbReference type="NCBI Taxonomy" id="361041"/>
    <lineage>
        <taxon>Bacteria</taxon>
        <taxon>Pseudomonadati</taxon>
        <taxon>Pseudomonadota</taxon>
        <taxon>Alphaproteobacteria</taxon>
        <taxon>Hyphomicrobiales</taxon>
        <taxon>Devosiaceae</taxon>
        <taxon>Devosia</taxon>
    </lineage>
</organism>
<evidence type="ECO:0000313" key="11">
    <source>
        <dbReference type="EMBL" id="KKB75863.1"/>
    </source>
</evidence>
<dbReference type="Gene3D" id="3.30.565.10">
    <property type="entry name" value="Histidine kinase-like ATPase, C-terminal domain"/>
    <property type="match status" value="1"/>
</dbReference>
<dbReference type="InterPro" id="IPR036097">
    <property type="entry name" value="HisK_dim/P_sf"/>
</dbReference>
<dbReference type="InterPro" id="IPR036890">
    <property type="entry name" value="HATPase_C_sf"/>
</dbReference>
<feature type="transmembrane region" description="Helical" evidence="9">
    <location>
        <begin position="12"/>
        <end position="34"/>
    </location>
</feature>
<evidence type="ECO:0000256" key="8">
    <source>
        <dbReference type="ARBA" id="ARBA00023012"/>
    </source>
</evidence>
<accession>A0A0F5L0G0</accession>
<dbReference type="Proteomes" id="UP000033514">
    <property type="component" value="Unassembled WGS sequence"/>
</dbReference>
<evidence type="ECO:0000256" key="4">
    <source>
        <dbReference type="ARBA" id="ARBA00022475"/>
    </source>
</evidence>
<evidence type="ECO:0000256" key="1">
    <source>
        <dbReference type="ARBA" id="ARBA00000085"/>
    </source>
</evidence>
<dbReference type="EMBL" id="LAJG01000048">
    <property type="protein sequence ID" value="KKB75863.1"/>
    <property type="molecule type" value="Genomic_DNA"/>
</dbReference>
<comment type="subcellular location">
    <subcellularLocation>
        <location evidence="2">Cell membrane</location>
        <topology evidence="2">Multi-pass membrane protein</topology>
    </subcellularLocation>
</comment>
<evidence type="ECO:0000256" key="2">
    <source>
        <dbReference type="ARBA" id="ARBA00004651"/>
    </source>
</evidence>
<proteinExistence type="predicted"/>
<keyword evidence="9" id="KW-1133">Transmembrane helix</keyword>
<comment type="catalytic activity">
    <reaction evidence="1">
        <text>ATP + protein L-histidine = ADP + protein N-phospho-L-histidine.</text>
        <dbReference type="EC" id="2.7.13.3"/>
    </reaction>
</comment>